<evidence type="ECO:0000259" key="1">
    <source>
        <dbReference type="Pfam" id="PF14111"/>
    </source>
</evidence>
<dbReference type="Pfam" id="PF14111">
    <property type="entry name" value="DUF4283"/>
    <property type="match status" value="1"/>
</dbReference>
<comment type="caution">
    <text evidence="3">The sequence shown here is derived from an EMBL/GenBank/DDBJ whole genome shotgun (WGS) entry which is preliminary data.</text>
</comment>
<dbReference type="PANTHER" id="PTHR31286:SF167">
    <property type="entry name" value="OS09G0268800 PROTEIN"/>
    <property type="match status" value="1"/>
</dbReference>
<evidence type="ECO:0000259" key="2">
    <source>
        <dbReference type="Pfam" id="PF14392"/>
    </source>
</evidence>
<name>A0A5B6U8H4_9ROSI</name>
<evidence type="ECO:0000313" key="4">
    <source>
        <dbReference type="Proteomes" id="UP000325315"/>
    </source>
</evidence>
<accession>A0A5B6U8H4</accession>
<dbReference type="PANTHER" id="PTHR31286">
    <property type="entry name" value="GLYCINE-RICH CELL WALL STRUCTURAL PROTEIN 1.8-LIKE"/>
    <property type="match status" value="1"/>
</dbReference>
<feature type="domain" description="Zinc knuckle CX2CX4HX4C" evidence="2">
    <location>
        <begin position="168"/>
        <end position="215"/>
    </location>
</feature>
<dbReference type="EMBL" id="SMMG02000013">
    <property type="protein sequence ID" value="KAA3454199.1"/>
    <property type="molecule type" value="Genomic_DNA"/>
</dbReference>
<dbReference type="InterPro" id="IPR025836">
    <property type="entry name" value="Zn_knuckle_CX2CX4HX4C"/>
</dbReference>
<reference evidence="4" key="1">
    <citation type="journal article" date="2019" name="Plant Biotechnol. J.">
        <title>Genome sequencing of the Australian wild diploid species Gossypium australe highlights disease resistance and delayed gland morphogenesis.</title>
        <authorList>
            <person name="Cai Y."/>
            <person name="Cai X."/>
            <person name="Wang Q."/>
            <person name="Wang P."/>
            <person name="Zhang Y."/>
            <person name="Cai C."/>
            <person name="Xu Y."/>
            <person name="Wang K."/>
            <person name="Zhou Z."/>
            <person name="Wang C."/>
            <person name="Geng S."/>
            <person name="Li B."/>
            <person name="Dong Q."/>
            <person name="Hou Y."/>
            <person name="Wang H."/>
            <person name="Ai P."/>
            <person name="Liu Z."/>
            <person name="Yi F."/>
            <person name="Sun M."/>
            <person name="An G."/>
            <person name="Cheng J."/>
            <person name="Zhang Y."/>
            <person name="Shi Q."/>
            <person name="Xie Y."/>
            <person name="Shi X."/>
            <person name="Chang Y."/>
            <person name="Huang F."/>
            <person name="Chen Y."/>
            <person name="Hong S."/>
            <person name="Mi L."/>
            <person name="Sun Q."/>
            <person name="Zhang L."/>
            <person name="Zhou B."/>
            <person name="Peng R."/>
            <person name="Zhang X."/>
            <person name="Liu F."/>
        </authorList>
    </citation>
    <scope>NUCLEOTIDE SEQUENCE [LARGE SCALE GENOMIC DNA]</scope>
    <source>
        <strain evidence="4">cv. PA1801</strain>
    </source>
</reference>
<keyword evidence="3" id="KW-0548">Nucleotidyltransferase</keyword>
<sequence length="444" mass="51002">MDEGGGVERESSEISLLADELIQLSIKKSLVVPSHKPTLICSVWTKKHFNTENLRAQLKSIWKTKRKFDIQMVGQNLFLIVFYLEEDLESIMEGRPWLFRKFLILFDRLINPIERDLICLTSSPYWIKIGPCPPEFDKKDLLHAIGSTFGGVLRSEISGDWCRLRVNLDVQKPLRRGIFVSSDNSVKSWIPFKFEKLPVFCFGCGRLDHGLNDCKLSDPAEKIRIREDPPYSIALKAESKVTGKESMKFNTFVKKQRTQSNYIGQTKVVEGQEVDDRINVLKGDFAGEGEGFLEGRNKTYWKRLPVKNHLSGEQASIGVKRKHPEEGEVDKCSSLLNGDKIRRLRYADMDDKVGDYMELDQKRMERVRRSCGFVNGIDIAAEGSRGGLCLAWKVDFEVTLKSFSKWHIDTIVKEENVQEAWRFTGFYGSPYLKDKNLAWSTLRI</sequence>
<dbReference type="InterPro" id="IPR040256">
    <property type="entry name" value="At4g02000-like"/>
</dbReference>
<evidence type="ECO:0000313" key="3">
    <source>
        <dbReference type="EMBL" id="KAA3454199.1"/>
    </source>
</evidence>
<dbReference type="OrthoDB" id="990365at2759"/>
<keyword evidence="3" id="KW-0695">RNA-directed DNA polymerase</keyword>
<dbReference type="InterPro" id="IPR025558">
    <property type="entry name" value="DUF4283"/>
</dbReference>
<gene>
    <name evidence="3" type="ORF">EPI10_010151</name>
</gene>
<keyword evidence="3" id="KW-0808">Transferase</keyword>
<dbReference type="Pfam" id="PF14392">
    <property type="entry name" value="zf-CCHC_4"/>
    <property type="match status" value="1"/>
</dbReference>
<keyword evidence="4" id="KW-1185">Reference proteome</keyword>
<protein>
    <submittedName>
        <fullName evidence="3">Reverse transcriptase</fullName>
    </submittedName>
</protein>
<dbReference type="GO" id="GO:0003964">
    <property type="term" value="F:RNA-directed DNA polymerase activity"/>
    <property type="evidence" value="ECO:0007669"/>
    <property type="project" value="UniProtKB-KW"/>
</dbReference>
<feature type="domain" description="DUF4283" evidence="1">
    <location>
        <begin position="35"/>
        <end position="108"/>
    </location>
</feature>
<dbReference type="AlphaFoldDB" id="A0A5B6U8H4"/>
<proteinExistence type="predicted"/>
<dbReference type="Proteomes" id="UP000325315">
    <property type="component" value="Unassembled WGS sequence"/>
</dbReference>
<organism evidence="3 4">
    <name type="scientific">Gossypium australe</name>
    <dbReference type="NCBI Taxonomy" id="47621"/>
    <lineage>
        <taxon>Eukaryota</taxon>
        <taxon>Viridiplantae</taxon>
        <taxon>Streptophyta</taxon>
        <taxon>Embryophyta</taxon>
        <taxon>Tracheophyta</taxon>
        <taxon>Spermatophyta</taxon>
        <taxon>Magnoliopsida</taxon>
        <taxon>eudicotyledons</taxon>
        <taxon>Gunneridae</taxon>
        <taxon>Pentapetalae</taxon>
        <taxon>rosids</taxon>
        <taxon>malvids</taxon>
        <taxon>Malvales</taxon>
        <taxon>Malvaceae</taxon>
        <taxon>Malvoideae</taxon>
        <taxon>Gossypium</taxon>
    </lineage>
</organism>